<protein>
    <submittedName>
        <fullName evidence="1">Uncharacterized protein</fullName>
    </submittedName>
</protein>
<evidence type="ECO:0000313" key="1">
    <source>
        <dbReference type="EMBL" id="KIL80156.1"/>
    </source>
</evidence>
<dbReference type="InterPro" id="IPR036390">
    <property type="entry name" value="WH_DNA-bd_sf"/>
</dbReference>
<dbReference type="Proteomes" id="UP000031982">
    <property type="component" value="Unassembled WGS sequence"/>
</dbReference>
<organism evidence="1 2">
    <name type="scientific">Bacillus badius</name>
    <dbReference type="NCBI Taxonomy" id="1455"/>
    <lineage>
        <taxon>Bacteria</taxon>
        <taxon>Bacillati</taxon>
        <taxon>Bacillota</taxon>
        <taxon>Bacilli</taxon>
        <taxon>Bacillales</taxon>
        <taxon>Bacillaceae</taxon>
        <taxon>Pseudobacillus</taxon>
    </lineage>
</organism>
<evidence type="ECO:0000313" key="2">
    <source>
        <dbReference type="Proteomes" id="UP000031982"/>
    </source>
</evidence>
<keyword evidence="2" id="KW-1185">Reference proteome</keyword>
<proteinExistence type="predicted"/>
<accession>A0ABR5AZK9</accession>
<name>A0ABR5AZK9_BACBA</name>
<dbReference type="Gene3D" id="1.10.10.10">
    <property type="entry name" value="Winged helix-like DNA-binding domain superfamily/Winged helix DNA-binding domain"/>
    <property type="match status" value="1"/>
</dbReference>
<dbReference type="EMBL" id="JXLP01000001">
    <property type="protein sequence ID" value="KIL80156.1"/>
    <property type="molecule type" value="Genomic_DNA"/>
</dbReference>
<comment type="caution">
    <text evidence="1">The sequence shown here is derived from an EMBL/GenBank/DDBJ whole genome shotgun (WGS) entry which is preliminary data.</text>
</comment>
<dbReference type="InterPro" id="IPR036388">
    <property type="entry name" value="WH-like_DNA-bd_sf"/>
</dbReference>
<dbReference type="RefSeq" id="WP_041112998.1">
    <property type="nucleotide sequence ID" value="NZ_JARTHD010000056.1"/>
</dbReference>
<dbReference type="SUPFAM" id="SSF46785">
    <property type="entry name" value="Winged helix' DNA-binding domain"/>
    <property type="match status" value="1"/>
</dbReference>
<reference evidence="1 2" key="1">
    <citation type="submission" date="2015-01" db="EMBL/GenBank/DDBJ databases">
        <title>Genome Assembly of Bacillus badius MTCC 1458.</title>
        <authorList>
            <person name="Verma A."/>
            <person name="Khatri I."/>
            <person name="Mual P."/>
            <person name="Subramanian S."/>
            <person name="Krishnamurthi S."/>
        </authorList>
    </citation>
    <scope>NUCLEOTIDE SEQUENCE [LARGE SCALE GENOMIC DNA]</scope>
    <source>
        <strain evidence="1 2">MTCC 1458</strain>
    </source>
</reference>
<gene>
    <name evidence="1" type="ORF">SD77_0004</name>
</gene>
<sequence>MENVLRYYEDVDGKFPIVAYLVDFSLGLDPAEYEVEWLYNKGYSTIPHAIRRCKRVSPTEKLVLEEIYMSMGFRLESTMAQKTIASLLDIGVDTVRENIKKLEDKKFLDVNEYQGRYYYCIKSLSLNPYIIMSELTHYAKKAFETKTPKAICEGGVHFRIEKLVKSQDYKDYIGNLTQNPSYPNILLIQKEYFRQIEVIVKSQNGIDISIPII</sequence>